<dbReference type="GO" id="GO:0005509">
    <property type="term" value="F:calcium ion binding"/>
    <property type="evidence" value="ECO:0007669"/>
    <property type="project" value="InterPro"/>
</dbReference>
<sequence>MNFDTGEYIYTINPRDTVSGTSEIFSITAIDGDGDTKSIDLTINLDFVANIDANADNIITNANDGDSLSVDYSALTHNDNLSNGMSVTNVVANSGTDVTTAASTVTFNDIADGEGISYTISDGTTSDTTHADVTLQNSDSLQGTRYDDIIIANRQNSRSIAKNVVDAVVLPGDTYSRSNQIGFDFTQSLNGLAITSITLDLSNDNNAYFDTSGSGSTAPSIGVDTSGISSSDVTFDAQDGSQTLQINFTEGSFTAGDSFWFGVDTDRLGNDTGVDYGLERAQVTVTYSDGSTSTATYQAQADGSSATVVSDGNVIMGGDGNDTLIGNSNDELLDGGVGDDQLIAGGGNDTLVYDSHDSVIDGGSGFDTLVLANNDSIDFSALDATNNPIANIEKIDLTQGDHTLDNLSLDDVLDMTDSNNTLEITGDAADQVNVDTTGWTQQGTPVDDGTSTTYTYSNDSTSDSVTLIVDDNVQNTGL</sequence>
<reference evidence="1" key="1">
    <citation type="journal article" date="2020" name="mSystems">
        <title>Genome- and Community-Level Interaction Insights into Carbon Utilization and Element Cycling Functions of Hydrothermarchaeota in Hydrothermal Sediment.</title>
        <authorList>
            <person name="Zhou Z."/>
            <person name="Liu Y."/>
            <person name="Xu W."/>
            <person name="Pan J."/>
            <person name="Luo Z.H."/>
            <person name="Li M."/>
        </authorList>
    </citation>
    <scope>NUCLEOTIDE SEQUENCE [LARGE SCALE GENOMIC DNA]</scope>
    <source>
        <strain evidence="1">HyVt-507</strain>
    </source>
</reference>
<accession>A0A7C3C0C6</accession>
<protein>
    <submittedName>
        <fullName evidence="1">Calcium-binding protein</fullName>
    </submittedName>
</protein>
<dbReference type="Pfam" id="PF00353">
    <property type="entry name" value="HemolysinCabind"/>
    <property type="match status" value="2"/>
</dbReference>
<dbReference type="PRINTS" id="PR00313">
    <property type="entry name" value="CABNDNGRPT"/>
</dbReference>
<dbReference type="InterPro" id="IPR011049">
    <property type="entry name" value="Serralysin-like_metalloprot_C"/>
</dbReference>
<dbReference type="Gene3D" id="2.150.10.10">
    <property type="entry name" value="Serralysin-like metalloprotease, C-terminal"/>
    <property type="match status" value="1"/>
</dbReference>
<comment type="caution">
    <text evidence="1">The sequence shown here is derived from an EMBL/GenBank/DDBJ whole genome shotgun (WGS) entry which is preliminary data.</text>
</comment>
<dbReference type="EMBL" id="DRNH01000012">
    <property type="protein sequence ID" value="HFB53127.1"/>
    <property type="molecule type" value="Genomic_DNA"/>
</dbReference>
<name>A0A7C3C0C6_9BACT</name>
<evidence type="ECO:0000313" key="1">
    <source>
        <dbReference type="EMBL" id="HFB53127.1"/>
    </source>
</evidence>
<dbReference type="SUPFAM" id="SSF51120">
    <property type="entry name" value="beta-Roll"/>
    <property type="match status" value="1"/>
</dbReference>
<gene>
    <name evidence="1" type="ORF">ENJ67_00210</name>
</gene>
<proteinExistence type="predicted"/>
<dbReference type="InterPro" id="IPR001343">
    <property type="entry name" value="Hemolysn_Ca-bd"/>
</dbReference>
<dbReference type="AlphaFoldDB" id="A0A7C3C0C6"/>
<organism evidence="1">
    <name type="scientific">Sulfurimonas autotrophica</name>
    <dbReference type="NCBI Taxonomy" id="202747"/>
    <lineage>
        <taxon>Bacteria</taxon>
        <taxon>Pseudomonadati</taxon>
        <taxon>Campylobacterota</taxon>
        <taxon>Epsilonproteobacteria</taxon>
        <taxon>Campylobacterales</taxon>
        <taxon>Sulfurimonadaceae</taxon>
        <taxon>Sulfurimonas</taxon>
    </lineage>
</organism>
<dbReference type="Proteomes" id="UP000886390">
    <property type="component" value="Unassembled WGS sequence"/>
</dbReference>